<dbReference type="CDD" id="cd00866">
    <property type="entry name" value="PEBP_euk"/>
    <property type="match status" value="1"/>
</dbReference>
<keyword evidence="2" id="KW-1185">Reference proteome</keyword>
<name>A0A1R3RB83_ASPC5</name>
<dbReference type="Pfam" id="PF01161">
    <property type="entry name" value="PBP"/>
    <property type="match status" value="1"/>
</dbReference>
<organism evidence="1 2">
    <name type="scientific">Aspergillus carbonarius (strain ITEM 5010)</name>
    <dbReference type="NCBI Taxonomy" id="602072"/>
    <lineage>
        <taxon>Eukaryota</taxon>
        <taxon>Fungi</taxon>
        <taxon>Dikarya</taxon>
        <taxon>Ascomycota</taxon>
        <taxon>Pezizomycotina</taxon>
        <taxon>Eurotiomycetes</taxon>
        <taxon>Eurotiomycetidae</taxon>
        <taxon>Eurotiales</taxon>
        <taxon>Aspergillaceae</taxon>
        <taxon>Aspergillus</taxon>
        <taxon>Aspergillus subgen. Circumdati</taxon>
    </lineage>
</organism>
<dbReference type="STRING" id="602072.A0A1R3RB83"/>
<dbReference type="GO" id="GO:0005543">
    <property type="term" value="F:phospholipid binding"/>
    <property type="evidence" value="ECO:0007669"/>
    <property type="project" value="TreeGrafter"/>
</dbReference>
<dbReference type="SUPFAM" id="SSF49777">
    <property type="entry name" value="PEBP-like"/>
    <property type="match status" value="1"/>
</dbReference>
<dbReference type="PANTHER" id="PTHR11362">
    <property type="entry name" value="PHOSPHATIDYLETHANOLAMINE-BINDING PROTEIN"/>
    <property type="match status" value="1"/>
</dbReference>
<dbReference type="InterPro" id="IPR036610">
    <property type="entry name" value="PEBP-like_sf"/>
</dbReference>
<dbReference type="EMBL" id="KV907509">
    <property type="protein sequence ID" value="OOF91749.1"/>
    <property type="molecule type" value="Genomic_DNA"/>
</dbReference>
<evidence type="ECO:0000313" key="2">
    <source>
        <dbReference type="Proteomes" id="UP000188318"/>
    </source>
</evidence>
<dbReference type="VEuPathDB" id="FungiDB:ASPCADRAFT_176267"/>
<dbReference type="GO" id="GO:0030162">
    <property type="term" value="P:regulation of proteolysis"/>
    <property type="evidence" value="ECO:0007669"/>
    <property type="project" value="TreeGrafter"/>
</dbReference>
<dbReference type="OrthoDB" id="2506647at2759"/>
<dbReference type="GO" id="GO:0046578">
    <property type="term" value="P:regulation of Ras protein signal transduction"/>
    <property type="evidence" value="ECO:0007669"/>
    <property type="project" value="TreeGrafter"/>
</dbReference>
<protein>
    <recommendedName>
        <fullName evidence="3">PEBP-like protein</fullName>
    </recommendedName>
</protein>
<dbReference type="AlphaFoldDB" id="A0A1R3RB83"/>
<dbReference type="GO" id="GO:0030414">
    <property type="term" value="F:peptidase inhibitor activity"/>
    <property type="evidence" value="ECO:0007669"/>
    <property type="project" value="TreeGrafter"/>
</dbReference>
<sequence length="178" mass="19837">MPTRKNVEKAITLLERDENKILGLTFGTRYVHPGQYVAKSDAANPPQLSFQRLKACGTYMVVCLDLDAPFASFNLLSPILHWIQPGLLPIRTESGSYVLRVAAPFVADYMGPHPPPRAAPHRYLFILFEQPPGFEVESHAPPSGKKLGKWPRIRYNLDKWSKKIGLGPVVGANYIASN</sequence>
<proteinExistence type="predicted"/>
<dbReference type="Proteomes" id="UP000188318">
    <property type="component" value="Unassembled WGS sequence"/>
</dbReference>
<dbReference type="InterPro" id="IPR008914">
    <property type="entry name" value="PEBP"/>
</dbReference>
<evidence type="ECO:0008006" key="3">
    <source>
        <dbReference type="Google" id="ProtNLM"/>
    </source>
</evidence>
<dbReference type="OMA" id="MWPRIRY"/>
<dbReference type="PANTHER" id="PTHR11362:SF78">
    <property type="entry name" value="PROTEASE INHIBITOR"/>
    <property type="match status" value="1"/>
</dbReference>
<gene>
    <name evidence="1" type="ORF">ASPCADRAFT_176267</name>
</gene>
<accession>A0A1R3RB83</accession>
<reference evidence="2" key="1">
    <citation type="journal article" date="2017" name="Genome Biol.">
        <title>Comparative genomics reveals high biological diversity and specific adaptations in the industrially and medically important fungal genus Aspergillus.</title>
        <authorList>
            <person name="de Vries R.P."/>
            <person name="Riley R."/>
            <person name="Wiebenga A."/>
            <person name="Aguilar-Osorio G."/>
            <person name="Amillis S."/>
            <person name="Uchima C.A."/>
            <person name="Anderluh G."/>
            <person name="Asadollahi M."/>
            <person name="Askin M."/>
            <person name="Barry K."/>
            <person name="Battaglia E."/>
            <person name="Bayram O."/>
            <person name="Benocci T."/>
            <person name="Braus-Stromeyer S.A."/>
            <person name="Caldana C."/>
            <person name="Canovas D."/>
            <person name="Cerqueira G.C."/>
            <person name="Chen F."/>
            <person name="Chen W."/>
            <person name="Choi C."/>
            <person name="Clum A."/>
            <person name="Dos Santos R.A."/>
            <person name="Damasio A.R."/>
            <person name="Diallinas G."/>
            <person name="Emri T."/>
            <person name="Fekete E."/>
            <person name="Flipphi M."/>
            <person name="Freyberg S."/>
            <person name="Gallo A."/>
            <person name="Gournas C."/>
            <person name="Habgood R."/>
            <person name="Hainaut M."/>
            <person name="Harispe M.L."/>
            <person name="Henrissat B."/>
            <person name="Hilden K.S."/>
            <person name="Hope R."/>
            <person name="Hossain A."/>
            <person name="Karabika E."/>
            <person name="Karaffa L."/>
            <person name="Karanyi Z."/>
            <person name="Krasevec N."/>
            <person name="Kuo A."/>
            <person name="Kusch H."/>
            <person name="LaButti K."/>
            <person name="Lagendijk E.L."/>
            <person name="Lapidus A."/>
            <person name="Levasseur A."/>
            <person name="Lindquist E."/>
            <person name="Lipzen A."/>
            <person name="Logrieco A.F."/>
            <person name="MacCabe A."/>
            <person name="Maekelae M.R."/>
            <person name="Malavazi I."/>
            <person name="Melin P."/>
            <person name="Meyer V."/>
            <person name="Mielnichuk N."/>
            <person name="Miskei M."/>
            <person name="Molnar A.P."/>
            <person name="Mule G."/>
            <person name="Ngan C.Y."/>
            <person name="Orejas M."/>
            <person name="Orosz E."/>
            <person name="Ouedraogo J.P."/>
            <person name="Overkamp K.M."/>
            <person name="Park H.-S."/>
            <person name="Perrone G."/>
            <person name="Piumi F."/>
            <person name="Punt P.J."/>
            <person name="Ram A.F."/>
            <person name="Ramon A."/>
            <person name="Rauscher S."/>
            <person name="Record E."/>
            <person name="Riano-Pachon D.M."/>
            <person name="Robert V."/>
            <person name="Roehrig J."/>
            <person name="Ruller R."/>
            <person name="Salamov A."/>
            <person name="Salih N.S."/>
            <person name="Samson R.A."/>
            <person name="Sandor E."/>
            <person name="Sanguinetti M."/>
            <person name="Schuetze T."/>
            <person name="Sepcic K."/>
            <person name="Shelest E."/>
            <person name="Sherlock G."/>
            <person name="Sophianopoulou V."/>
            <person name="Squina F.M."/>
            <person name="Sun H."/>
            <person name="Susca A."/>
            <person name="Todd R.B."/>
            <person name="Tsang A."/>
            <person name="Unkles S.E."/>
            <person name="van de Wiele N."/>
            <person name="van Rossen-Uffink D."/>
            <person name="Oliveira J.V."/>
            <person name="Vesth T.C."/>
            <person name="Visser J."/>
            <person name="Yu J.-H."/>
            <person name="Zhou M."/>
            <person name="Andersen M.R."/>
            <person name="Archer D.B."/>
            <person name="Baker S.E."/>
            <person name="Benoit I."/>
            <person name="Brakhage A.A."/>
            <person name="Braus G.H."/>
            <person name="Fischer R."/>
            <person name="Frisvad J.C."/>
            <person name="Goldman G.H."/>
            <person name="Houbraken J."/>
            <person name="Oakley B."/>
            <person name="Pocsi I."/>
            <person name="Scazzocchio C."/>
            <person name="Seiboth B."/>
            <person name="vanKuyk P.A."/>
            <person name="Wortman J."/>
            <person name="Dyer P.S."/>
            <person name="Grigoriev I.V."/>
        </authorList>
    </citation>
    <scope>NUCLEOTIDE SEQUENCE [LARGE SCALE GENOMIC DNA]</scope>
    <source>
        <strain evidence="2">ITEM 5010</strain>
    </source>
</reference>
<dbReference type="InterPro" id="IPR035810">
    <property type="entry name" value="PEBP_euk"/>
</dbReference>
<evidence type="ECO:0000313" key="1">
    <source>
        <dbReference type="EMBL" id="OOF91749.1"/>
    </source>
</evidence>
<dbReference type="Gene3D" id="3.90.280.10">
    <property type="entry name" value="PEBP-like"/>
    <property type="match status" value="1"/>
</dbReference>